<evidence type="ECO:0000259" key="2">
    <source>
        <dbReference type="Pfam" id="PF20243"/>
    </source>
</evidence>
<evidence type="ECO:0000256" key="1">
    <source>
        <dbReference type="SAM" id="SignalP"/>
    </source>
</evidence>
<dbReference type="HOGENOM" id="CLU_061770_0_0_5"/>
<dbReference type="InterPro" id="IPR023977">
    <property type="entry name" value="MbnP-like"/>
</dbReference>
<feature type="signal peptide" evidence="1">
    <location>
        <begin position="1"/>
        <end position="35"/>
    </location>
</feature>
<dbReference type="NCBIfam" id="TIGR04052">
    <property type="entry name" value="MbnP_like_WxW"/>
    <property type="match status" value="1"/>
</dbReference>
<keyword evidence="1" id="KW-0732">Signal</keyword>
<evidence type="ECO:0000313" key="4">
    <source>
        <dbReference type="Proteomes" id="UP000000692"/>
    </source>
</evidence>
<gene>
    <name evidence="3" type="ordered locus">KVU_2512</name>
</gene>
<dbReference type="KEGG" id="kvl:KVU_2512"/>
<feature type="chain" id="PRO_5003395870" description="Copper-binding protein MbnP-like domain-containing protein" evidence="1">
    <location>
        <begin position="36"/>
        <end position="306"/>
    </location>
</feature>
<dbReference type="eggNOG" id="ENOG5030DUI">
    <property type="taxonomic scope" value="Bacteria"/>
</dbReference>
<dbReference type="InterPro" id="IPR046863">
    <property type="entry name" value="MbnP-like_dom"/>
</dbReference>
<accession>F9Y865</accession>
<feature type="domain" description="Copper-binding protein MbnP-like" evidence="2">
    <location>
        <begin position="37"/>
        <end position="274"/>
    </location>
</feature>
<proteinExistence type="predicted"/>
<dbReference type="AlphaFoldDB" id="F9Y865"/>
<dbReference type="Pfam" id="PF20243">
    <property type="entry name" value="MbnP"/>
    <property type="match status" value="1"/>
</dbReference>
<reference evidence="3 4" key="1">
    <citation type="journal article" date="2011" name="J. Bacteriol.">
        <title>Complete genome sequence of the industrial strain Ketogulonicigenium vulgare WSH-001.</title>
        <authorList>
            <person name="Liu L."/>
            <person name="Li Y."/>
            <person name="Zhang J."/>
            <person name="Zhou Z."/>
            <person name="Liu J."/>
            <person name="Li X."/>
            <person name="Zhou J."/>
            <person name="Du G."/>
            <person name="Wang L."/>
            <person name="Chen J."/>
        </authorList>
    </citation>
    <scope>NUCLEOTIDE SEQUENCE [LARGE SCALE GENOMIC DNA]</scope>
    <source>
        <strain evidence="3 4">WSH-001</strain>
    </source>
</reference>
<evidence type="ECO:0000313" key="3">
    <source>
        <dbReference type="EMBL" id="AEM42351.1"/>
    </source>
</evidence>
<organism evidence="3 4">
    <name type="scientific">Ketogulonicigenium vulgare (strain WSH-001)</name>
    <dbReference type="NCBI Taxonomy" id="759362"/>
    <lineage>
        <taxon>Bacteria</taxon>
        <taxon>Pseudomonadati</taxon>
        <taxon>Pseudomonadota</taxon>
        <taxon>Alphaproteobacteria</taxon>
        <taxon>Rhodobacterales</taxon>
        <taxon>Roseobacteraceae</taxon>
        <taxon>Ketogulonicigenium</taxon>
    </lineage>
</organism>
<dbReference type="Proteomes" id="UP000000692">
    <property type="component" value="Chromosome"/>
</dbReference>
<keyword evidence="4" id="KW-1185">Reference proteome</keyword>
<dbReference type="OrthoDB" id="64245at2"/>
<protein>
    <recommendedName>
        <fullName evidence="2">Copper-binding protein MbnP-like domain-containing protein</fullName>
    </recommendedName>
</protein>
<sequence length="306" mass="32252">MPLGAAKTCMFFKDGRMKSAYFAAFLAATAVPALAEQPVTLNFVAEIGGAAFDCSQSYDHLGATHAQMNVTDFRLFVQDAALIRADGSQQPITLTANDWQHENVTLLDFENGAGHCAGTGNAPMNTVITGEVPEGDYIGVSLTLGVPFALNHIDPTLASAPLNTTGMFWTWQNGFRFLRIDFAPAGGTPMAHEGHGGHSDHGNASGWYLHLGSTQCAAASQTEAPSACVFPNRTTASFTSFDPATQVIVVDPAPVLRDADVTVNAPDTSPGCMSFPGDADCDSVIPKLGLAYGDHPAEAQQLFSIR</sequence>
<dbReference type="PATRIC" id="fig|759362.5.peg.2625"/>
<name>F9Y865_KETVW</name>
<dbReference type="EMBL" id="CP002018">
    <property type="protein sequence ID" value="AEM42351.1"/>
    <property type="molecule type" value="Genomic_DNA"/>
</dbReference>